<reference evidence="10" key="1">
    <citation type="submission" date="2021-03" db="EMBL/GenBank/DDBJ databases">
        <title>Acanthopleuribacteraceae sp. M133.</title>
        <authorList>
            <person name="Wang G."/>
        </authorList>
    </citation>
    <scope>NUCLEOTIDE SEQUENCE</scope>
    <source>
        <strain evidence="10">M133</strain>
    </source>
</reference>
<dbReference type="Gene3D" id="3.20.20.330">
    <property type="entry name" value="Homocysteine-binding-like domain"/>
    <property type="match status" value="1"/>
</dbReference>
<evidence type="ECO:0000259" key="9">
    <source>
        <dbReference type="PROSITE" id="PS50970"/>
    </source>
</evidence>
<evidence type="ECO:0000256" key="1">
    <source>
        <dbReference type="ARBA" id="ARBA00001974"/>
    </source>
</evidence>
<dbReference type="PANTHER" id="PTHR11103:SF18">
    <property type="entry name" value="SLR1189 PROTEIN"/>
    <property type="match status" value="1"/>
</dbReference>
<evidence type="ECO:0000256" key="2">
    <source>
        <dbReference type="ARBA" id="ARBA00004777"/>
    </source>
</evidence>
<dbReference type="Pfam" id="PF02219">
    <property type="entry name" value="MTHFR"/>
    <property type="match status" value="1"/>
</dbReference>
<dbReference type="GO" id="GO:0046872">
    <property type="term" value="F:metal ion binding"/>
    <property type="evidence" value="ECO:0007669"/>
    <property type="project" value="UniProtKB-KW"/>
</dbReference>
<dbReference type="InterPro" id="IPR003726">
    <property type="entry name" value="HCY_dom"/>
</dbReference>
<dbReference type="Gene3D" id="3.20.20.220">
    <property type="match status" value="1"/>
</dbReference>
<dbReference type="PANTHER" id="PTHR11103">
    <property type="entry name" value="SLR1189 PROTEIN"/>
    <property type="match status" value="1"/>
</dbReference>
<evidence type="ECO:0000256" key="7">
    <source>
        <dbReference type="ARBA" id="ARBA00023002"/>
    </source>
</evidence>
<comment type="cofactor">
    <cofactor evidence="1">
        <name>FAD</name>
        <dbReference type="ChEBI" id="CHEBI:57692"/>
    </cofactor>
</comment>
<evidence type="ECO:0000256" key="3">
    <source>
        <dbReference type="ARBA" id="ARBA00022603"/>
    </source>
</evidence>
<name>A0A8A4TR91_SULCO</name>
<feature type="binding site" evidence="8">
    <location>
        <position position="208"/>
    </location>
    <ligand>
        <name>Zn(2+)</name>
        <dbReference type="ChEBI" id="CHEBI:29105"/>
    </ligand>
</feature>
<keyword evidence="6" id="KW-0274">FAD</keyword>
<sequence>MNKSFRDLLGEEKPILLDGGIATELYDKGVFINQSFDYVNLSHPEWVKQVHEDYIAAGADVIETNTFGANRVRLKVFGVENELERINAAGVQIAREAAGSNKYVAGSIGPLGVKIEPYGPTSFAETRRIYREQAEVLHREGVDLFLLETFSRMAELAEAVAGIREVSDKPIVGMLTVNDHGQTLYGTEPVFLVPELEKMEVDAIGLNCSVGPRIIYDALEQMVKYSGKPICAMPNAGNPKSVDGRNIYLCTPEYMATYAKRFMKIGIKIIGGCCGTTPEHIRAMAKAIGQSQSSNLKKKHDQVPSVQVDDDPLPVLPLAERSQFGGKLARKEFVFSVEVVPPKGCDPTKTLKKIRLLKEHDVDAVNIPDGPRASSRMSPQIMAILVEDRIGIETILHYCCRDRNILGIQSDLLGDFAAGLKNILAVTGDPPKLGDYPDATAVFDVDSIGLTNIIHRLNQGLDIGNNQLSKPTAYAIGVALNPTALNVEEEISRFRWKVEAGADFAITQPVFDVDQFMRFYERVADFDIPIVAGVWPLVSFKNAEFMNNEVPGISIPPAILERMSRAESSEQAKEFGLDIAIENVRQMLPYIAGAQISAPLGNVRFALRVVDRIRDLLKVEGRA</sequence>
<keyword evidence="8" id="KW-0862">Zinc</keyword>
<dbReference type="GO" id="GO:0008168">
    <property type="term" value="F:methyltransferase activity"/>
    <property type="evidence" value="ECO:0007669"/>
    <property type="project" value="UniProtKB-UniRule"/>
</dbReference>
<dbReference type="EMBL" id="CP071793">
    <property type="protein sequence ID" value="QTD51501.1"/>
    <property type="molecule type" value="Genomic_DNA"/>
</dbReference>
<comment type="pathway">
    <text evidence="2">One-carbon metabolism; tetrahydrofolate interconversion.</text>
</comment>
<dbReference type="CDD" id="cd00537">
    <property type="entry name" value="MTHFR"/>
    <property type="match status" value="1"/>
</dbReference>
<comment type="cofactor">
    <cofactor evidence="8">
        <name>Zn(2+)</name>
        <dbReference type="ChEBI" id="CHEBI:29105"/>
    </cofactor>
</comment>
<dbReference type="Pfam" id="PF02574">
    <property type="entry name" value="S-methyl_trans"/>
    <property type="match status" value="1"/>
</dbReference>
<dbReference type="RefSeq" id="WP_237381631.1">
    <property type="nucleotide sequence ID" value="NZ_CP071793.1"/>
</dbReference>
<protein>
    <submittedName>
        <fullName evidence="10">Bifunctional homocysteine S-methyltransferase/methylenetetrahydrofolate reductase</fullName>
        <ecNumber evidence="10">1.5.1.20</ecNumber>
        <ecNumber evidence="10">2.1.1.10</ecNumber>
    </submittedName>
</protein>
<keyword evidence="5 8" id="KW-0808">Transferase</keyword>
<gene>
    <name evidence="10" type="ORF">J3U87_03450</name>
</gene>
<evidence type="ECO:0000313" key="11">
    <source>
        <dbReference type="Proteomes" id="UP000663929"/>
    </source>
</evidence>
<evidence type="ECO:0000256" key="6">
    <source>
        <dbReference type="ARBA" id="ARBA00022827"/>
    </source>
</evidence>
<dbReference type="InterPro" id="IPR036589">
    <property type="entry name" value="HCY_dom_sf"/>
</dbReference>
<keyword evidence="8" id="KW-0479">Metal-binding</keyword>
<dbReference type="GO" id="GO:0035999">
    <property type="term" value="P:tetrahydrofolate interconversion"/>
    <property type="evidence" value="ECO:0007669"/>
    <property type="project" value="UniProtKB-UniPathway"/>
</dbReference>
<feature type="domain" description="Hcy-binding" evidence="9">
    <location>
        <begin position="3"/>
        <end position="288"/>
    </location>
</feature>
<dbReference type="UniPathway" id="UPA00193"/>
<evidence type="ECO:0000256" key="5">
    <source>
        <dbReference type="ARBA" id="ARBA00022679"/>
    </source>
</evidence>
<dbReference type="PROSITE" id="PS50970">
    <property type="entry name" value="HCY"/>
    <property type="match status" value="1"/>
</dbReference>
<dbReference type="SUPFAM" id="SSF82282">
    <property type="entry name" value="Homocysteine S-methyltransferase"/>
    <property type="match status" value="1"/>
</dbReference>
<dbReference type="NCBIfam" id="NF006396">
    <property type="entry name" value="PRK08645.1"/>
    <property type="match status" value="1"/>
</dbReference>
<keyword evidence="4" id="KW-0285">Flavoprotein</keyword>
<dbReference type="EC" id="1.5.1.20" evidence="10"/>
<dbReference type="EC" id="2.1.1.10" evidence="10"/>
<dbReference type="InterPro" id="IPR029041">
    <property type="entry name" value="FAD-linked_oxidoreductase-like"/>
</dbReference>
<feature type="binding site" evidence="8">
    <location>
        <position position="274"/>
    </location>
    <ligand>
        <name>Zn(2+)</name>
        <dbReference type="ChEBI" id="CHEBI:29105"/>
    </ligand>
</feature>
<dbReference type="GO" id="GO:0006555">
    <property type="term" value="P:methionine metabolic process"/>
    <property type="evidence" value="ECO:0007669"/>
    <property type="project" value="InterPro"/>
</dbReference>
<evidence type="ECO:0000256" key="4">
    <source>
        <dbReference type="ARBA" id="ARBA00022630"/>
    </source>
</evidence>
<dbReference type="KEGG" id="scor:J3U87_03450"/>
<evidence type="ECO:0000313" key="10">
    <source>
        <dbReference type="EMBL" id="QTD51501.1"/>
    </source>
</evidence>
<organism evidence="10 11">
    <name type="scientific">Sulfidibacter corallicola</name>
    <dbReference type="NCBI Taxonomy" id="2818388"/>
    <lineage>
        <taxon>Bacteria</taxon>
        <taxon>Pseudomonadati</taxon>
        <taxon>Acidobacteriota</taxon>
        <taxon>Holophagae</taxon>
        <taxon>Acanthopleuribacterales</taxon>
        <taxon>Acanthopleuribacteraceae</taxon>
        <taxon>Sulfidibacter</taxon>
    </lineage>
</organism>
<dbReference type="SUPFAM" id="SSF51730">
    <property type="entry name" value="FAD-linked oxidoreductase"/>
    <property type="match status" value="1"/>
</dbReference>
<dbReference type="GO" id="GO:0004489">
    <property type="term" value="F:methylenetetrahydrofolate reductase [NAD(P)H] activity"/>
    <property type="evidence" value="ECO:0007669"/>
    <property type="project" value="UniProtKB-EC"/>
</dbReference>
<keyword evidence="3 8" id="KW-0489">Methyltransferase</keyword>
<keyword evidence="7 10" id="KW-0560">Oxidoreductase</keyword>
<dbReference type="AlphaFoldDB" id="A0A8A4TR91"/>
<dbReference type="Proteomes" id="UP000663929">
    <property type="component" value="Chromosome"/>
</dbReference>
<proteinExistence type="predicted"/>
<keyword evidence="11" id="KW-1185">Reference proteome</keyword>
<dbReference type="GO" id="GO:0032259">
    <property type="term" value="P:methylation"/>
    <property type="evidence" value="ECO:0007669"/>
    <property type="project" value="UniProtKB-KW"/>
</dbReference>
<dbReference type="InterPro" id="IPR003171">
    <property type="entry name" value="Mehydrof_redctse-like"/>
</dbReference>
<evidence type="ECO:0000256" key="8">
    <source>
        <dbReference type="PROSITE-ProRule" id="PRU00333"/>
    </source>
</evidence>
<accession>A0A8A4TR91</accession>
<feature type="binding site" evidence="8">
    <location>
        <position position="273"/>
    </location>
    <ligand>
        <name>Zn(2+)</name>
        <dbReference type="ChEBI" id="CHEBI:29105"/>
    </ligand>
</feature>